<sequence length="75" mass="8559">MKSHDPQQSQDKVPDAVSSDRLQKGERNEGPALERPNPATETVDKVITPTEVKELENDTREINERLRDVEPKLRP</sequence>
<dbReference type="KEGG" id="ppv:NJ69_06705"/>
<feature type="region of interest" description="Disordered" evidence="1">
    <location>
        <begin position="1"/>
        <end position="75"/>
    </location>
</feature>
<gene>
    <name evidence="2" type="ORF">DZC75_09525</name>
</gene>
<proteinExistence type="predicted"/>
<dbReference type="Proteomes" id="UP000258127">
    <property type="component" value="Chromosome"/>
</dbReference>
<dbReference type="EMBL" id="CP031641">
    <property type="protein sequence ID" value="AXO88224.1"/>
    <property type="molecule type" value="Genomic_DNA"/>
</dbReference>
<protein>
    <submittedName>
        <fullName evidence="2">Uncharacterized protein</fullName>
    </submittedName>
</protein>
<keyword evidence="3" id="KW-1185">Reference proteome</keyword>
<dbReference type="AlphaFoldDB" id="A0AAI8KB13"/>
<reference evidence="2 3" key="1">
    <citation type="submission" date="2018-08" db="EMBL/GenBank/DDBJ databases">
        <authorList>
            <person name="Lee Y."/>
            <person name="Kakembo D."/>
        </authorList>
    </citation>
    <scope>NUCLEOTIDE SEQUENCE [LARGE SCALE GENOMIC DNA]</scope>
    <source>
        <strain evidence="2 3">JBCS1880</strain>
    </source>
</reference>
<dbReference type="RefSeq" id="WP_039577358.1">
    <property type="nucleotide sequence ID" value="NZ_CP009747.1"/>
</dbReference>
<feature type="compositionally biased region" description="Basic and acidic residues" evidence="1">
    <location>
        <begin position="51"/>
        <end position="75"/>
    </location>
</feature>
<accession>A0AAI8KB13</accession>
<evidence type="ECO:0000313" key="2">
    <source>
        <dbReference type="EMBL" id="AXO88224.1"/>
    </source>
</evidence>
<evidence type="ECO:0000313" key="3">
    <source>
        <dbReference type="Proteomes" id="UP000258127"/>
    </source>
</evidence>
<evidence type="ECO:0000256" key="1">
    <source>
        <dbReference type="SAM" id="MobiDB-lite"/>
    </source>
</evidence>
<feature type="compositionally biased region" description="Polar residues" evidence="1">
    <location>
        <begin position="1"/>
        <end position="11"/>
    </location>
</feature>
<name>A0AAI8KB13_9PSED</name>
<organism evidence="2 3">
    <name type="scientific">Pseudomonas parafulva</name>
    <dbReference type="NCBI Taxonomy" id="157782"/>
    <lineage>
        <taxon>Bacteria</taxon>
        <taxon>Pseudomonadati</taxon>
        <taxon>Pseudomonadota</taxon>
        <taxon>Gammaproteobacteria</taxon>
        <taxon>Pseudomonadales</taxon>
        <taxon>Pseudomonadaceae</taxon>
        <taxon>Pseudomonas</taxon>
    </lineage>
</organism>